<feature type="binding site" evidence="3">
    <location>
        <begin position="8"/>
        <end position="15"/>
    </location>
    <ligand>
        <name>substrate</name>
    </ligand>
</feature>
<accession>A0A1X2IZU3</accession>
<dbReference type="EMBL" id="MCGE01000001">
    <property type="protein sequence ID" value="ORZ25112.1"/>
    <property type="molecule type" value="Genomic_DNA"/>
</dbReference>
<dbReference type="SUPFAM" id="SSF53254">
    <property type="entry name" value="Phosphoglycerate mutase-like"/>
    <property type="match status" value="1"/>
</dbReference>
<dbReference type="CDD" id="cd07067">
    <property type="entry name" value="HP_PGM_like"/>
    <property type="match status" value="1"/>
</dbReference>
<proteinExistence type="predicted"/>
<keyword evidence="5" id="KW-1185">Reference proteome</keyword>
<evidence type="ECO:0000256" key="1">
    <source>
        <dbReference type="ARBA" id="ARBA00022801"/>
    </source>
</evidence>
<dbReference type="InterPro" id="IPR029033">
    <property type="entry name" value="His_PPase_superfam"/>
</dbReference>
<dbReference type="InterPro" id="IPR051695">
    <property type="entry name" value="Phosphoglycerate_Mutase"/>
</dbReference>
<evidence type="ECO:0000256" key="3">
    <source>
        <dbReference type="PIRSR" id="PIRSR613078-2"/>
    </source>
</evidence>
<evidence type="ECO:0000256" key="2">
    <source>
        <dbReference type="PIRSR" id="PIRSR613078-1"/>
    </source>
</evidence>
<gene>
    <name evidence="4" type="ORF">BCR42DRAFT_1745</name>
</gene>
<dbReference type="InterPro" id="IPR013078">
    <property type="entry name" value="His_Pase_superF_clade-1"/>
</dbReference>
<protein>
    <submittedName>
        <fullName evidence="4">Histidine phosphatase superfamily</fullName>
    </submittedName>
</protein>
<evidence type="ECO:0000313" key="5">
    <source>
        <dbReference type="Proteomes" id="UP000193560"/>
    </source>
</evidence>
<name>A0A1X2IZU3_9FUNG</name>
<feature type="active site" description="Tele-phosphohistidine intermediate" evidence="2">
    <location>
        <position position="9"/>
    </location>
</feature>
<reference evidence="4 5" key="1">
    <citation type="submission" date="2016-07" db="EMBL/GenBank/DDBJ databases">
        <title>Pervasive Adenine N6-methylation of Active Genes in Fungi.</title>
        <authorList>
            <consortium name="DOE Joint Genome Institute"/>
            <person name="Mondo S.J."/>
            <person name="Dannebaum R.O."/>
            <person name="Kuo R.C."/>
            <person name="Labutti K."/>
            <person name="Haridas S."/>
            <person name="Kuo A."/>
            <person name="Salamov A."/>
            <person name="Ahrendt S.R."/>
            <person name="Lipzen A."/>
            <person name="Sullivan W."/>
            <person name="Andreopoulos W.B."/>
            <person name="Clum A."/>
            <person name="Lindquist E."/>
            <person name="Daum C."/>
            <person name="Ramamoorthy G.K."/>
            <person name="Gryganskyi A."/>
            <person name="Culley D."/>
            <person name="Magnuson J.K."/>
            <person name="James T.Y."/>
            <person name="O'Malley M.A."/>
            <person name="Stajich J.E."/>
            <person name="Spatafora J.W."/>
            <person name="Visel A."/>
            <person name="Grigoriev I.V."/>
        </authorList>
    </citation>
    <scope>NUCLEOTIDE SEQUENCE [LARGE SCALE GENOMIC DNA]</scope>
    <source>
        <strain evidence="4 5">NRRL 1336</strain>
    </source>
</reference>
<dbReference type="GO" id="GO:0004331">
    <property type="term" value="F:fructose-2,6-bisphosphate 2-phosphatase activity"/>
    <property type="evidence" value="ECO:0007669"/>
    <property type="project" value="TreeGrafter"/>
</dbReference>
<dbReference type="AlphaFoldDB" id="A0A1X2IZU3"/>
<dbReference type="SMART" id="SM00855">
    <property type="entry name" value="PGAM"/>
    <property type="match status" value="1"/>
</dbReference>
<dbReference type="Gene3D" id="3.40.50.1240">
    <property type="entry name" value="Phosphoglycerate mutase-like"/>
    <property type="match status" value="1"/>
</dbReference>
<dbReference type="STRING" id="90262.A0A1X2IZU3"/>
<dbReference type="OrthoDB" id="354304at2759"/>
<dbReference type="GO" id="GO:0005829">
    <property type="term" value="C:cytosol"/>
    <property type="evidence" value="ECO:0007669"/>
    <property type="project" value="TreeGrafter"/>
</dbReference>
<feature type="binding site" evidence="3">
    <location>
        <position position="58"/>
    </location>
    <ligand>
        <name>substrate</name>
    </ligand>
</feature>
<feature type="active site" description="Proton donor/acceptor" evidence="2">
    <location>
        <position position="83"/>
    </location>
</feature>
<dbReference type="PANTHER" id="PTHR46517">
    <property type="entry name" value="FRUCTOSE-2,6-BISPHOSPHATASE TIGAR"/>
    <property type="match status" value="1"/>
</dbReference>
<dbReference type="PANTHER" id="PTHR46517:SF1">
    <property type="entry name" value="FRUCTOSE-2,6-BISPHOSPHATASE TIGAR"/>
    <property type="match status" value="1"/>
</dbReference>
<dbReference type="GO" id="GO:0043456">
    <property type="term" value="P:regulation of pentose-phosphate shunt"/>
    <property type="evidence" value="ECO:0007669"/>
    <property type="project" value="TreeGrafter"/>
</dbReference>
<dbReference type="Proteomes" id="UP000193560">
    <property type="component" value="Unassembled WGS sequence"/>
</dbReference>
<sequence>MLHITLIRHGNTDENQKRILQGQKDTLLNELGHQQAALARNRLVDDKFDMIYCSDLLRCRQTAQAIQEHHQEVPIAFLPKLRERSFGDLSGQSLSHLFSESQRQQLKVDDFVKAHGGETEPEFAERVIKAYDSLVRESIQAGYQRILVVTHGGPLRSLCFWWTSTAGVKYQYFGDRDRLRRGHHGNTGITKVRILQDNPATGIVELFSCSEHLNSIGPIGDIPPSV</sequence>
<keyword evidence="1" id="KW-0378">Hydrolase</keyword>
<comment type="caution">
    <text evidence="4">The sequence shown here is derived from an EMBL/GenBank/DDBJ whole genome shotgun (WGS) entry which is preliminary data.</text>
</comment>
<dbReference type="GO" id="GO:0045820">
    <property type="term" value="P:negative regulation of glycolytic process"/>
    <property type="evidence" value="ECO:0007669"/>
    <property type="project" value="TreeGrafter"/>
</dbReference>
<dbReference type="Pfam" id="PF00300">
    <property type="entry name" value="His_Phos_1"/>
    <property type="match status" value="1"/>
</dbReference>
<evidence type="ECO:0000313" key="4">
    <source>
        <dbReference type="EMBL" id="ORZ25112.1"/>
    </source>
</evidence>
<organism evidence="4 5">
    <name type="scientific">Absidia repens</name>
    <dbReference type="NCBI Taxonomy" id="90262"/>
    <lineage>
        <taxon>Eukaryota</taxon>
        <taxon>Fungi</taxon>
        <taxon>Fungi incertae sedis</taxon>
        <taxon>Mucoromycota</taxon>
        <taxon>Mucoromycotina</taxon>
        <taxon>Mucoromycetes</taxon>
        <taxon>Mucorales</taxon>
        <taxon>Cunninghamellaceae</taxon>
        <taxon>Absidia</taxon>
    </lineage>
</organism>